<keyword evidence="2 3" id="KW-0413">Isomerase</keyword>
<comment type="similarity">
    <text evidence="1 3">Belongs to the pseudouridine synthase RsuA family.</text>
</comment>
<dbReference type="EC" id="5.4.99.-" evidence="3"/>
<dbReference type="RefSeq" id="WP_090109033.1">
    <property type="nucleotide sequence ID" value="NZ_FNAT01000001.1"/>
</dbReference>
<dbReference type="InterPro" id="IPR000748">
    <property type="entry name" value="PsdUridine_synth_RsuA/RluB/E/F"/>
</dbReference>
<accession>A0A1G6ZC12</accession>
<dbReference type="OrthoDB" id="9807213at2"/>
<dbReference type="Gene3D" id="3.30.70.1560">
    <property type="entry name" value="Alpha-L RNA-binding motif"/>
    <property type="match status" value="1"/>
</dbReference>
<dbReference type="GO" id="GO:0006364">
    <property type="term" value="P:rRNA processing"/>
    <property type="evidence" value="ECO:0007669"/>
    <property type="project" value="UniProtKB-ARBA"/>
</dbReference>
<dbReference type="Pfam" id="PF00849">
    <property type="entry name" value="PseudoU_synth_2"/>
    <property type="match status" value="1"/>
</dbReference>
<dbReference type="EMBL" id="FNAT01000001">
    <property type="protein sequence ID" value="SDE00130.1"/>
    <property type="molecule type" value="Genomic_DNA"/>
</dbReference>
<evidence type="ECO:0000256" key="3">
    <source>
        <dbReference type="RuleBase" id="RU003887"/>
    </source>
</evidence>
<feature type="domain" description="Pseudouridine synthase RsuA/RluA-like" evidence="4">
    <location>
        <begin position="4"/>
        <end position="151"/>
    </location>
</feature>
<sequence length="182" mass="20670">MPRLVLFNKPMNVLSQFTDARSPTPRATLSDFIDRPGVYPAGRLDRDSEGLMLLTDDGRLQARIADPKHKMEKTYLVQVEGAPDEAALEPLRRGLTLKDGPTQPARARLIEAPDLWQRDPPVRFRKSVPDAWVEIGLREGRNRQVRRMTAAIGFPTLRLVRWRIGPWSLEGLGPGEWREIDA</sequence>
<protein>
    <recommendedName>
        <fullName evidence="3">Pseudouridine synthase</fullName>
        <ecNumber evidence="3">5.4.99.-</ecNumber>
    </recommendedName>
</protein>
<name>A0A1G6ZC12_9RHOB</name>
<dbReference type="SUPFAM" id="SSF55120">
    <property type="entry name" value="Pseudouridine synthase"/>
    <property type="match status" value="1"/>
</dbReference>
<dbReference type="InterPro" id="IPR018496">
    <property type="entry name" value="PsdUridine_synth_RsuA/RluB_CS"/>
</dbReference>
<dbReference type="InterPro" id="IPR020103">
    <property type="entry name" value="PsdUridine_synth_cat_dom_sf"/>
</dbReference>
<dbReference type="Proteomes" id="UP000198922">
    <property type="component" value="Unassembled WGS sequence"/>
</dbReference>
<dbReference type="PANTHER" id="PTHR47683:SF2">
    <property type="entry name" value="RNA-BINDING S4 DOMAIN-CONTAINING PROTEIN"/>
    <property type="match status" value="1"/>
</dbReference>
<keyword evidence="6" id="KW-1185">Reference proteome</keyword>
<dbReference type="PANTHER" id="PTHR47683">
    <property type="entry name" value="PSEUDOURIDINE SYNTHASE FAMILY PROTEIN-RELATED"/>
    <property type="match status" value="1"/>
</dbReference>
<organism evidence="5 6">
    <name type="scientific">Limimaricola pyoseonensis</name>
    <dbReference type="NCBI Taxonomy" id="521013"/>
    <lineage>
        <taxon>Bacteria</taxon>
        <taxon>Pseudomonadati</taxon>
        <taxon>Pseudomonadota</taxon>
        <taxon>Alphaproteobacteria</taxon>
        <taxon>Rhodobacterales</taxon>
        <taxon>Paracoccaceae</taxon>
        <taxon>Limimaricola</taxon>
    </lineage>
</organism>
<reference evidence="6" key="1">
    <citation type="submission" date="2016-10" db="EMBL/GenBank/DDBJ databases">
        <authorList>
            <person name="Varghese N."/>
            <person name="Submissions S."/>
        </authorList>
    </citation>
    <scope>NUCLEOTIDE SEQUENCE [LARGE SCALE GENOMIC DNA]</scope>
    <source>
        <strain evidence="6">DSM 21424</strain>
    </source>
</reference>
<proteinExistence type="inferred from homology"/>
<dbReference type="InterPro" id="IPR020094">
    <property type="entry name" value="TruA/RsuA/RluB/E/F_N"/>
</dbReference>
<dbReference type="PROSITE" id="PS01149">
    <property type="entry name" value="PSI_RSU"/>
    <property type="match status" value="1"/>
</dbReference>
<dbReference type="InterPro" id="IPR050343">
    <property type="entry name" value="RsuA_PseudoU_synthase"/>
</dbReference>
<dbReference type="GO" id="GO:0009982">
    <property type="term" value="F:pseudouridine synthase activity"/>
    <property type="evidence" value="ECO:0007669"/>
    <property type="project" value="InterPro"/>
</dbReference>
<dbReference type="AlphaFoldDB" id="A0A1G6ZC12"/>
<evidence type="ECO:0000259" key="4">
    <source>
        <dbReference type="Pfam" id="PF00849"/>
    </source>
</evidence>
<evidence type="ECO:0000256" key="1">
    <source>
        <dbReference type="ARBA" id="ARBA00008348"/>
    </source>
</evidence>
<dbReference type="STRING" id="521013.SAMN04488567_0477"/>
<evidence type="ECO:0000313" key="5">
    <source>
        <dbReference type="EMBL" id="SDE00130.1"/>
    </source>
</evidence>
<dbReference type="InterPro" id="IPR006145">
    <property type="entry name" value="PsdUridine_synth_RsuA/RluA"/>
</dbReference>
<dbReference type="GO" id="GO:0003723">
    <property type="term" value="F:RNA binding"/>
    <property type="evidence" value="ECO:0007669"/>
    <property type="project" value="InterPro"/>
</dbReference>
<dbReference type="GO" id="GO:0140098">
    <property type="term" value="F:catalytic activity, acting on RNA"/>
    <property type="evidence" value="ECO:0007669"/>
    <property type="project" value="UniProtKB-ARBA"/>
</dbReference>
<evidence type="ECO:0000256" key="2">
    <source>
        <dbReference type="ARBA" id="ARBA00023235"/>
    </source>
</evidence>
<dbReference type="GO" id="GO:0001522">
    <property type="term" value="P:pseudouridine synthesis"/>
    <property type="evidence" value="ECO:0007669"/>
    <property type="project" value="InterPro"/>
</dbReference>
<dbReference type="Gene3D" id="3.30.70.580">
    <property type="entry name" value="Pseudouridine synthase I, catalytic domain, N-terminal subdomain"/>
    <property type="match status" value="1"/>
</dbReference>
<dbReference type="InterPro" id="IPR042092">
    <property type="entry name" value="PsdUridine_s_RsuA/RluB/E/F_cat"/>
</dbReference>
<gene>
    <name evidence="5" type="ORF">SAMN04488567_0477</name>
</gene>
<evidence type="ECO:0000313" key="6">
    <source>
        <dbReference type="Proteomes" id="UP000198922"/>
    </source>
</evidence>
<dbReference type="NCBIfam" id="TIGR00093">
    <property type="entry name" value="pseudouridine synthase"/>
    <property type="match status" value="1"/>
</dbReference>